<gene>
    <name evidence="2" type="ORF">SALB_01068</name>
</gene>
<evidence type="ECO:0000256" key="1">
    <source>
        <dbReference type="SAM" id="MobiDB-lite"/>
    </source>
</evidence>
<feature type="region of interest" description="Disordered" evidence="1">
    <location>
        <begin position="45"/>
        <end position="93"/>
    </location>
</feature>
<sequence>MSFRTRGRSTISSLCARANTSRWRAAVTAGVLASASVVALGAASAAPQGSDGSTRAAVQAAPKTESTRGLWSPPTHRTEGPEAPGTGPGKPDADFVIEEVSPAQLRSSAYPAYLSGVSVTWRVPTGRDPHAGRDWIEIVDGNGQRVTWDWVCRQAHCGASGATPITANLRRHAAYKALYWSDRSRVGKSRLRAEFAFRT</sequence>
<dbReference type="AlphaFoldDB" id="A0A059VYW8"/>
<evidence type="ECO:0000313" key="2">
    <source>
        <dbReference type="EMBL" id="GCB88398.1"/>
    </source>
</evidence>
<dbReference type="RefSeq" id="WP_235217305.1">
    <property type="nucleotide sequence ID" value="NZ_BHXC01000006.1"/>
</dbReference>
<organism evidence="2 3">
    <name type="scientific">Streptomyces noursei</name>
    <name type="common">Streptomyces albulus</name>
    <dbReference type="NCBI Taxonomy" id="1971"/>
    <lineage>
        <taxon>Bacteria</taxon>
        <taxon>Bacillati</taxon>
        <taxon>Actinomycetota</taxon>
        <taxon>Actinomycetes</taxon>
        <taxon>Kitasatosporales</taxon>
        <taxon>Streptomycetaceae</taxon>
        <taxon>Streptomyces</taxon>
    </lineage>
</organism>
<name>A0A059VYW8_STRNR</name>
<dbReference type="Proteomes" id="UP000288351">
    <property type="component" value="Unassembled WGS sequence"/>
</dbReference>
<dbReference type="STRING" id="68570.DC74_264"/>
<dbReference type="eggNOG" id="ENOG5031NBH">
    <property type="taxonomic scope" value="Bacteria"/>
</dbReference>
<dbReference type="EMBL" id="BHXC01000006">
    <property type="protein sequence ID" value="GCB88398.1"/>
    <property type="molecule type" value="Genomic_DNA"/>
</dbReference>
<proteinExistence type="predicted"/>
<protein>
    <submittedName>
        <fullName evidence="2">Uncharacterized protein</fullName>
    </submittedName>
</protein>
<accession>A0A059VYW8</accession>
<evidence type="ECO:0000313" key="3">
    <source>
        <dbReference type="Proteomes" id="UP000288351"/>
    </source>
</evidence>
<reference evidence="2 3" key="1">
    <citation type="journal article" date="2019" name="Microbiol. Resour. Announc.">
        <title>Draft Genome Sequence of the Most Traditional epsilon-Poly-l-Lysine Producer, Streptomyces albulus NBRC14147.</title>
        <authorList>
            <person name="Yamanaka K."/>
            <person name="Hamano Y."/>
        </authorList>
    </citation>
    <scope>NUCLEOTIDE SEQUENCE [LARGE SCALE GENOMIC DNA]</scope>
    <source>
        <strain evidence="2 3">NBRC 14147</strain>
    </source>
</reference>
<comment type="caution">
    <text evidence="2">The sequence shown here is derived from an EMBL/GenBank/DDBJ whole genome shotgun (WGS) entry which is preliminary data.</text>
</comment>